<evidence type="ECO:0000313" key="2">
    <source>
        <dbReference type="Proteomes" id="UP001054889"/>
    </source>
</evidence>
<evidence type="ECO:0000313" key="1">
    <source>
        <dbReference type="EMBL" id="GJN40000.1"/>
    </source>
</evidence>
<comment type="caution">
    <text evidence="1">The sequence shown here is derived from an EMBL/GenBank/DDBJ whole genome shotgun (WGS) entry which is preliminary data.</text>
</comment>
<dbReference type="EMBL" id="BQKI01000100">
    <property type="protein sequence ID" value="GJN40000.1"/>
    <property type="molecule type" value="Genomic_DNA"/>
</dbReference>
<sequence>MSARQIRMIGFTSTQPPYLHSAATVLSWPTICMYVWLQQPELGSLICPTIQ</sequence>
<protein>
    <submittedName>
        <fullName evidence="1">Uncharacterized protein</fullName>
    </submittedName>
</protein>
<gene>
    <name evidence="1" type="primary">gb29160</name>
    <name evidence="1" type="ORF">PR202_gb29160</name>
</gene>
<accession>A0AAV5FZT7</accession>
<proteinExistence type="predicted"/>
<keyword evidence="2" id="KW-1185">Reference proteome</keyword>
<dbReference type="AlphaFoldDB" id="A0AAV5FZT7"/>
<reference evidence="1" key="1">
    <citation type="journal article" date="2018" name="DNA Res.">
        <title>Multiple hybrid de novo genome assembly of finger millet, an orphan allotetraploid crop.</title>
        <authorList>
            <person name="Hatakeyama M."/>
            <person name="Aluri S."/>
            <person name="Balachadran M.T."/>
            <person name="Sivarajan S.R."/>
            <person name="Patrignani A."/>
            <person name="Gruter S."/>
            <person name="Poveda L."/>
            <person name="Shimizu-Inatsugi R."/>
            <person name="Baeten J."/>
            <person name="Francoijs K.J."/>
            <person name="Nataraja K.N."/>
            <person name="Reddy Y.A.N."/>
            <person name="Phadnis S."/>
            <person name="Ravikumar R.L."/>
            <person name="Schlapbach R."/>
            <person name="Sreeman S.M."/>
            <person name="Shimizu K.K."/>
        </authorList>
    </citation>
    <scope>NUCLEOTIDE SEQUENCE</scope>
</reference>
<organism evidence="1 2">
    <name type="scientific">Eleusine coracana subsp. coracana</name>
    <dbReference type="NCBI Taxonomy" id="191504"/>
    <lineage>
        <taxon>Eukaryota</taxon>
        <taxon>Viridiplantae</taxon>
        <taxon>Streptophyta</taxon>
        <taxon>Embryophyta</taxon>
        <taxon>Tracheophyta</taxon>
        <taxon>Spermatophyta</taxon>
        <taxon>Magnoliopsida</taxon>
        <taxon>Liliopsida</taxon>
        <taxon>Poales</taxon>
        <taxon>Poaceae</taxon>
        <taxon>PACMAD clade</taxon>
        <taxon>Chloridoideae</taxon>
        <taxon>Cynodonteae</taxon>
        <taxon>Eleusininae</taxon>
        <taxon>Eleusine</taxon>
    </lineage>
</organism>
<dbReference type="Proteomes" id="UP001054889">
    <property type="component" value="Unassembled WGS sequence"/>
</dbReference>
<name>A0AAV5FZT7_ELECO</name>
<reference evidence="1" key="2">
    <citation type="submission" date="2021-12" db="EMBL/GenBank/DDBJ databases">
        <title>Resequencing data analysis of finger millet.</title>
        <authorList>
            <person name="Hatakeyama M."/>
            <person name="Aluri S."/>
            <person name="Balachadran M.T."/>
            <person name="Sivarajan S.R."/>
            <person name="Poveda L."/>
            <person name="Shimizu-Inatsugi R."/>
            <person name="Schlapbach R."/>
            <person name="Sreeman S.M."/>
            <person name="Shimizu K.K."/>
        </authorList>
    </citation>
    <scope>NUCLEOTIDE SEQUENCE</scope>
</reference>